<dbReference type="SMART" id="SM00066">
    <property type="entry name" value="GAL4"/>
    <property type="match status" value="1"/>
</dbReference>
<dbReference type="GO" id="GO:0008270">
    <property type="term" value="F:zinc ion binding"/>
    <property type="evidence" value="ECO:0007669"/>
    <property type="project" value="InterPro"/>
</dbReference>
<proteinExistence type="predicted"/>
<keyword evidence="5" id="KW-0804">Transcription</keyword>
<dbReference type="GO" id="GO:0003677">
    <property type="term" value="F:DNA binding"/>
    <property type="evidence" value="ECO:0007669"/>
    <property type="project" value="UniProtKB-KW"/>
</dbReference>
<protein>
    <recommendedName>
        <fullName evidence="8">Zn(2)-C6 fungal-type domain-containing protein</fullName>
    </recommendedName>
</protein>
<keyword evidence="4" id="KW-0238">DNA-binding</keyword>
<keyword evidence="6" id="KW-0539">Nucleus</keyword>
<dbReference type="Proteomes" id="UP000076738">
    <property type="component" value="Unassembled WGS sequence"/>
</dbReference>
<feature type="compositionally biased region" description="Polar residues" evidence="7">
    <location>
        <begin position="32"/>
        <end position="41"/>
    </location>
</feature>
<dbReference type="CDD" id="cd00067">
    <property type="entry name" value="GAL4"/>
    <property type="match status" value="1"/>
</dbReference>
<evidence type="ECO:0000256" key="6">
    <source>
        <dbReference type="ARBA" id="ARBA00023242"/>
    </source>
</evidence>
<feature type="region of interest" description="Disordered" evidence="7">
    <location>
        <begin position="1"/>
        <end position="95"/>
    </location>
</feature>
<evidence type="ECO:0000313" key="9">
    <source>
        <dbReference type="EMBL" id="KZO95705.1"/>
    </source>
</evidence>
<evidence type="ECO:0000256" key="1">
    <source>
        <dbReference type="ARBA" id="ARBA00022723"/>
    </source>
</evidence>
<dbReference type="EMBL" id="KV417287">
    <property type="protein sequence ID" value="KZO95705.1"/>
    <property type="molecule type" value="Genomic_DNA"/>
</dbReference>
<evidence type="ECO:0000256" key="3">
    <source>
        <dbReference type="ARBA" id="ARBA00023015"/>
    </source>
</evidence>
<feature type="compositionally biased region" description="Polar residues" evidence="7">
    <location>
        <begin position="10"/>
        <end position="21"/>
    </location>
</feature>
<dbReference type="OrthoDB" id="5575144at2759"/>
<feature type="compositionally biased region" description="Low complexity" evidence="7">
    <location>
        <begin position="51"/>
        <end position="93"/>
    </location>
</feature>
<feature type="compositionally biased region" description="Basic residues" evidence="7">
    <location>
        <begin position="263"/>
        <end position="274"/>
    </location>
</feature>
<dbReference type="InterPro" id="IPR050335">
    <property type="entry name" value="ERT1_acuK_gluconeogen_tf"/>
</dbReference>
<dbReference type="InterPro" id="IPR001138">
    <property type="entry name" value="Zn2Cys6_DnaBD"/>
</dbReference>
<sequence length="334" mass="34985">MLNYFGAGRLQQQEGTSSGIMQNMPGMADASPTRSVQTPSKASNAPPNPASSPSSAGRNRNPSRSSNNGNPNTVSPALQQAQPQPHQSSSLSPVTNLNAGAYAPFVPSVAQPQQPPFPYFANNGHPGPHDPSGQQESTQDGDSSSAHSRQASGTSANAAGVGTSNPAIPQMITPAYSYAVPTIPFYGNAMAGATPMVPMYPAMPHYIPPPNPSQPPSEKSKRNQVKNACTNCQRACKKCDDCRPCVRCVKYGIGNQCSDSQRKERKKGVKRGPYKKRDGKSAQHSPVLSTKSTHVAPVSDTGYNAVGHTVTTPESSIMHGGVAYYAAGYAGFAG</sequence>
<feature type="region of interest" description="Disordered" evidence="7">
    <location>
        <begin position="259"/>
        <end position="302"/>
    </location>
</feature>
<dbReference type="AlphaFoldDB" id="A0A167LHS1"/>
<evidence type="ECO:0000259" key="8">
    <source>
        <dbReference type="PROSITE" id="PS50048"/>
    </source>
</evidence>
<name>A0A167LHS1_CALVF</name>
<organism evidence="9 10">
    <name type="scientific">Calocera viscosa (strain TUFC12733)</name>
    <dbReference type="NCBI Taxonomy" id="1330018"/>
    <lineage>
        <taxon>Eukaryota</taxon>
        <taxon>Fungi</taxon>
        <taxon>Dikarya</taxon>
        <taxon>Basidiomycota</taxon>
        <taxon>Agaricomycotina</taxon>
        <taxon>Dacrymycetes</taxon>
        <taxon>Dacrymycetales</taxon>
        <taxon>Dacrymycetaceae</taxon>
        <taxon>Calocera</taxon>
    </lineage>
</organism>
<dbReference type="GO" id="GO:0000981">
    <property type="term" value="F:DNA-binding transcription factor activity, RNA polymerase II-specific"/>
    <property type="evidence" value="ECO:0007669"/>
    <property type="project" value="InterPro"/>
</dbReference>
<feature type="region of interest" description="Disordered" evidence="7">
    <location>
        <begin position="107"/>
        <end position="164"/>
    </location>
</feature>
<dbReference type="STRING" id="1330018.A0A167LHS1"/>
<keyword evidence="1" id="KW-0479">Metal-binding</keyword>
<feature type="domain" description="Zn(2)-C6 fungal-type" evidence="8">
    <location>
        <begin position="228"/>
        <end position="259"/>
    </location>
</feature>
<evidence type="ECO:0000256" key="7">
    <source>
        <dbReference type="SAM" id="MobiDB-lite"/>
    </source>
</evidence>
<keyword evidence="3" id="KW-0805">Transcription regulation</keyword>
<evidence type="ECO:0000313" key="10">
    <source>
        <dbReference type="Proteomes" id="UP000076738"/>
    </source>
</evidence>
<evidence type="ECO:0000256" key="2">
    <source>
        <dbReference type="ARBA" id="ARBA00022833"/>
    </source>
</evidence>
<gene>
    <name evidence="9" type="ORF">CALVIDRAFT_149409</name>
</gene>
<feature type="compositionally biased region" description="Polar residues" evidence="7">
    <location>
        <begin position="282"/>
        <end position="293"/>
    </location>
</feature>
<reference evidence="9 10" key="1">
    <citation type="journal article" date="2016" name="Mol. Biol. Evol.">
        <title>Comparative Genomics of Early-Diverging Mushroom-Forming Fungi Provides Insights into the Origins of Lignocellulose Decay Capabilities.</title>
        <authorList>
            <person name="Nagy L.G."/>
            <person name="Riley R."/>
            <person name="Tritt A."/>
            <person name="Adam C."/>
            <person name="Daum C."/>
            <person name="Floudas D."/>
            <person name="Sun H."/>
            <person name="Yadav J.S."/>
            <person name="Pangilinan J."/>
            <person name="Larsson K.H."/>
            <person name="Matsuura K."/>
            <person name="Barry K."/>
            <person name="Labutti K."/>
            <person name="Kuo R."/>
            <person name="Ohm R.A."/>
            <person name="Bhattacharya S.S."/>
            <person name="Shirouzu T."/>
            <person name="Yoshinaga Y."/>
            <person name="Martin F.M."/>
            <person name="Grigoriev I.V."/>
            <person name="Hibbett D.S."/>
        </authorList>
    </citation>
    <scope>NUCLEOTIDE SEQUENCE [LARGE SCALE GENOMIC DNA]</scope>
    <source>
        <strain evidence="9 10">TUFC12733</strain>
    </source>
</reference>
<dbReference type="PANTHER" id="PTHR47659:SF7">
    <property type="entry name" value="FUNGAL TRANSCRIPTIONAL REGULATORY PROTEIN, N-TERMINAL DOMAIN-CONTAINING PROTEIN"/>
    <property type="match status" value="1"/>
</dbReference>
<accession>A0A167LHS1</accession>
<evidence type="ECO:0000256" key="4">
    <source>
        <dbReference type="ARBA" id="ARBA00023125"/>
    </source>
</evidence>
<dbReference type="PANTHER" id="PTHR47659">
    <property type="entry name" value="ZN(II)2CYS6 TRANSCRIPTION FACTOR (EUROFUNG)-RELATED"/>
    <property type="match status" value="1"/>
</dbReference>
<keyword evidence="2" id="KW-0862">Zinc</keyword>
<dbReference type="PROSITE" id="PS50048">
    <property type="entry name" value="ZN2_CY6_FUNGAL_2"/>
    <property type="match status" value="1"/>
</dbReference>
<feature type="compositionally biased region" description="Polar residues" evidence="7">
    <location>
        <begin position="132"/>
        <end position="164"/>
    </location>
</feature>
<evidence type="ECO:0000256" key="5">
    <source>
        <dbReference type="ARBA" id="ARBA00023163"/>
    </source>
</evidence>
<keyword evidence="10" id="KW-1185">Reference proteome</keyword>